<dbReference type="Proteomes" id="UP000191154">
    <property type="component" value="Unassembled WGS sequence"/>
</dbReference>
<dbReference type="AlphaFoldDB" id="A0A1S8MT07"/>
<dbReference type="Gene3D" id="3.30.70.1690">
    <property type="match status" value="1"/>
</dbReference>
<dbReference type="RefSeq" id="WP_077866857.1">
    <property type="nucleotide sequence ID" value="NZ_LZYZ01000008.1"/>
</dbReference>
<keyword evidence="1" id="KW-1133">Transmembrane helix</keyword>
<dbReference type="InterPro" id="IPR016130">
    <property type="entry name" value="Tyr_Pase_AS"/>
</dbReference>
<gene>
    <name evidence="3" type="primary">hopD2_3</name>
    <name evidence="3" type="ORF">CLOSAC_38320</name>
</gene>
<dbReference type="PROSITE" id="PS00383">
    <property type="entry name" value="TYR_PHOSPHATASE_1"/>
    <property type="match status" value="1"/>
</dbReference>
<dbReference type="EC" id="3.1.3.48" evidence="3"/>
<keyword evidence="3" id="KW-0378">Hydrolase</keyword>
<dbReference type="InterPro" id="IPR029021">
    <property type="entry name" value="Prot-tyrosine_phosphatase-like"/>
</dbReference>
<organism evidence="3 4">
    <name type="scientific">Clostridium saccharobutylicum</name>
    <dbReference type="NCBI Taxonomy" id="169679"/>
    <lineage>
        <taxon>Bacteria</taxon>
        <taxon>Bacillati</taxon>
        <taxon>Bacillota</taxon>
        <taxon>Clostridia</taxon>
        <taxon>Eubacteriales</taxon>
        <taxon>Clostridiaceae</taxon>
        <taxon>Clostridium</taxon>
    </lineage>
</organism>
<dbReference type="SUPFAM" id="SSF52799">
    <property type="entry name" value="(Phosphotyrosine protein) phosphatases II"/>
    <property type="match status" value="1"/>
</dbReference>
<comment type="caution">
    <text evidence="3">The sequence shown here is derived from an EMBL/GenBank/DDBJ whole genome shotgun (WGS) entry which is preliminary data.</text>
</comment>
<evidence type="ECO:0000259" key="2">
    <source>
        <dbReference type="PROSITE" id="PS50056"/>
    </source>
</evidence>
<protein>
    <submittedName>
        <fullName evidence="3">Effector protein hopD2</fullName>
        <ecNumber evidence="3">3.1.3.48</ecNumber>
    </submittedName>
</protein>
<dbReference type="Pfam" id="PF14566">
    <property type="entry name" value="PTPlike_phytase"/>
    <property type="match status" value="1"/>
</dbReference>
<evidence type="ECO:0000313" key="4">
    <source>
        <dbReference type="Proteomes" id="UP000191154"/>
    </source>
</evidence>
<proteinExistence type="predicted"/>
<evidence type="ECO:0000256" key="1">
    <source>
        <dbReference type="SAM" id="Phobius"/>
    </source>
</evidence>
<dbReference type="SMART" id="SM01301">
    <property type="entry name" value="PTPlike_phytase"/>
    <property type="match status" value="1"/>
</dbReference>
<keyword evidence="1" id="KW-0812">Transmembrane</keyword>
<reference evidence="3 4" key="1">
    <citation type="submission" date="2016-05" db="EMBL/GenBank/DDBJ databases">
        <title>Microbial solvent formation.</title>
        <authorList>
            <person name="Poehlein A."/>
            <person name="Montoya Solano J.D."/>
            <person name="Flitsch S."/>
            <person name="Krabben P."/>
            <person name="Duerre P."/>
            <person name="Daniel R."/>
        </authorList>
    </citation>
    <scope>NUCLEOTIDE SEQUENCE [LARGE SCALE GENOMIC DNA]</scope>
    <source>
        <strain evidence="3 4">L1-8</strain>
    </source>
</reference>
<keyword evidence="1" id="KW-0472">Membrane</keyword>
<dbReference type="InterPro" id="IPR000387">
    <property type="entry name" value="Tyr_Pase_dom"/>
</dbReference>
<name>A0A1S8MT07_CLOSA</name>
<feature type="transmembrane region" description="Helical" evidence="1">
    <location>
        <begin position="6"/>
        <end position="24"/>
    </location>
</feature>
<dbReference type="EMBL" id="LZYZ01000008">
    <property type="protein sequence ID" value="OOM07303.1"/>
    <property type="molecule type" value="Genomic_DNA"/>
</dbReference>
<dbReference type="GO" id="GO:0004725">
    <property type="term" value="F:protein tyrosine phosphatase activity"/>
    <property type="evidence" value="ECO:0007669"/>
    <property type="project" value="UniProtKB-EC"/>
</dbReference>
<sequence length="321" mass="36400">MKNKKIIYIIGVVIIGALTSGYFIEHYYNITKKTDIKTEGMQNSKINLVIDTENKDVLPKKFRTTKDEINSEKSGDTSLLGLSDLNISGSGALSEKGLAMIKEKIGNKTTMDIDLRQEDHGFVNGMGISWFGKDDQANKDLSRDQIIADEKNKLNEISKSGYVMFDTLPKGKSVNTISEINNPENVQTEEELAKSLGMSYLRITVTDHEKPLDDQVDLFVESVRNLPQDTWLHFHCRGGAGRTTTFMAMSDMMHNAKNVSFEDIMKRQNLIGGSDLLKSEDKDESQDRSDFINKFYDYCKENQDGFQTSWSKWIKKSEKKS</sequence>
<dbReference type="STRING" id="169679.CSACC_30860"/>
<dbReference type="PROSITE" id="PS50056">
    <property type="entry name" value="TYR_PHOSPHATASE_2"/>
    <property type="match status" value="1"/>
</dbReference>
<evidence type="ECO:0000313" key="3">
    <source>
        <dbReference type="EMBL" id="OOM07303.1"/>
    </source>
</evidence>
<dbReference type="Gene3D" id="3.90.190.10">
    <property type="entry name" value="Protein tyrosine phosphatase superfamily"/>
    <property type="match status" value="1"/>
</dbReference>
<accession>A0A1S8MT07</accession>
<feature type="domain" description="Tyrosine specific protein phosphatases" evidence="2">
    <location>
        <begin position="217"/>
        <end position="266"/>
    </location>
</feature>